<dbReference type="Proteomes" id="UP000238479">
    <property type="component" value="Chromosome 3"/>
</dbReference>
<name>A0A2P6RG39_ROSCH</name>
<dbReference type="Gramene" id="PRQ45374">
    <property type="protein sequence ID" value="PRQ45374"/>
    <property type="gene ID" value="RchiOBHm_Chr3g0490641"/>
</dbReference>
<evidence type="ECO:0000313" key="2">
    <source>
        <dbReference type="Proteomes" id="UP000238479"/>
    </source>
</evidence>
<accession>A0A2P6RG39</accession>
<sequence length="76" mass="9265">MVLRPFVLVRSKRLVSPLIPCNLFTGNDFQGVEKEAEELIKRPFVPARSKRWSDDDFFLRLQRWRLRRRLLILIRR</sequence>
<dbReference type="AlphaFoldDB" id="A0A2P6RG39"/>
<comment type="caution">
    <text evidence="1">The sequence shown here is derived from an EMBL/GenBank/DDBJ whole genome shotgun (WGS) entry which is preliminary data.</text>
</comment>
<protein>
    <submittedName>
        <fullName evidence="1">Uncharacterized protein</fullName>
    </submittedName>
</protein>
<evidence type="ECO:0000313" key="1">
    <source>
        <dbReference type="EMBL" id="PRQ45374.1"/>
    </source>
</evidence>
<reference evidence="1 2" key="1">
    <citation type="journal article" date="2018" name="Nat. Genet.">
        <title>The Rosa genome provides new insights in the design of modern roses.</title>
        <authorList>
            <person name="Bendahmane M."/>
        </authorList>
    </citation>
    <scope>NUCLEOTIDE SEQUENCE [LARGE SCALE GENOMIC DNA]</scope>
    <source>
        <strain evidence="2">cv. Old Blush</strain>
    </source>
</reference>
<dbReference type="EMBL" id="PDCK01000041">
    <property type="protein sequence ID" value="PRQ45374.1"/>
    <property type="molecule type" value="Genomic_DNA"/>
</dbReference>
<proteinExistence type="predicted"/>
<keyword evidence="2" id="KW-1185">Reference proteome</keyword>
<organism evidence="1 2">
    <name type="scientific">Rosa chinensis</name>
    <name type="common">China rose</name>
    <dbReference type="NCBI Taxonomy" id="74649"/>
    <lineage>
        <taxon>Eukaryota</taxon>
        <taxon>Viridiplantae</taxon>
        <taxon>Streptophyta</taxon>
        <taxon>Embryophyta</taxon>
        <taxon>Tracheophyta</taxon>
        <taxon>Spermatophyta</taxon>
        <taxon>Magnoliopsida</taxon>
        <taxon>eudicotyledons</taxon>
        <taxon>Gunneridae</taxon>
        <taxon>Pentapetalae</taxon>
        <taxon>rosids</taxon>
        <taxon>fabids</taxon>
        <taxon>Rosales</taxon>
        <taxon>Rosaceae</taxon>
        <taxon>Rosoideae</taxon>
        <taxon>Rosoideae incertae sedis</taxon>
        <taxon>Rosa</taxon>
    </lineage>
</organism>
<gene>
    <name evidence="1" type="ORF">RchiOBHm_Chr3g0490641</name>
</gene>